<dbReference type="Gene3D" id="3.30.200.20">
    <property type="entry name" value="Phosphorylase Kinase, domain 1"/>
    <property type="match status" value="1"/>
</dbReference>
<feature type="region of interest" description="Disordered" evidence="7">
    <location>
        <begin position="466"/>
        <end position="526"/>
    </location>
</feature>
<dbReference type="Gene3D" id="1.10.510.10">
    <property type="entry name" value="Transferase(Phosphotransferase) domain 1"/>
    <property type="match status" value="1"/>
</dbReference>
<feature type="region of interest" description="Disordered" evidence="7">
    <location>
        <begin position="1084"/>
        <end position="1133"/>
    </location>
</feature>
<gene>
    <name evidence="9" type="ORF">HYH03_001280</name>
</gene>
<feature type="compositionally biased region" description="Low complexity" evidence="7">
    <location>
        <begin position="726"/>
        <end position="739"/>
    </location>
</feature>
<accession>A0A836C5W8</accession>
<dbReference type="PROSITE" id="PS00107">
    <property type="entry name" value="PROTEIN_KINASE_ATP"/>
    <property type="match status" value="1"/>
</dbReference>
<evidence type="ECO:0000256" key="6">
    <source>
        <dbReference type="PROSITE-ProRule" id="PRU10141"/>
    </source>
</evidence>
<evidence type="ECO:0000256" key="7">
    <source>
        <dbReference type="SAM" id="MobiDB-lite"/>
    </source>
</evidence>
<dbReference type="InterPro" id="IPR011009">
    <property type="entry name" value="Kinase-like_dom_sf"/>
</dbReference>
<proteinExistence type="predicted"/>
<reference evidence="9" key="1">
    <citation type="journal article" date="2020" name="bioRxiv">
        <title>Comparative genomics of Chlamydomonas.</title>
        <authorList>
            <person name="Craig R.J."/>
            <person name="Hasan A.R."/>
            <person name="Ness R.W."/>
            <person name="Keightley P.D."/>
        </authorList>
    </citation>
    <scope>NUCLEOTIDE SEQUENCE</scope>
    <source>
        <strain evidence="9">CCAP 11/70</strain>
    </source>
</reference>
<feature type="domain" description="Protein kinase" evidence="8">
    <location>
        <begin position="554"/>
        <end position="945"/>
    </location>
</feature>
<dbReference type="InterPro" id="IPR008271">
    <property type="entry name" value="Ser/Thr_kinase_AS"/>
</dbReference>
<feature type="compositionally biased region" description="Polar residues" evidence="7">
    <location>
        <begin position="1102"/>
        <end position="1113"/>
    </location>
</feature>
<feature type="binding site" evidence="6">
    <location>
        <position position="581"/>
    </location>
    <ligand>
        <name>ATP</name>
        <dbReference type="ChEBI" id="CHEBI:30616"/>
    </ligand>
</feature>
<keyword evidence="4" id="KW-0418">Kinase</keyword>
<dbReference type="Proteomes" id="UP000612055">
    <property type="component" value="Unassembled WGS sequence"/>
</dbReference>
<keyword evidence="1" id="KW-0723">Serine/threonine-protein kinase</keyword>
<feature type="compositionally biased region" description="Low complexity" evidence="7">
    <location>
        <begin position="488"/>
        <end position="509"/>
    </location>
</feature>
<evidence type="ECO:0000256" key="4">
    <source>
        <dbReference type="ARBA" id="ARBA00022777"/>
    </source>
</evidence>
<evidence type="ECO:0000313" key="9">
    <source>
        <dbReference type="EMBL" id="KAG2500503.1"/>
    </source>
</evidence>
<evidence type="ECO:0000256" key="3">
    <source>
        <dbReference type="ARBA" id="ARBA00022741"/>
    </source>
</evidence>
<keyword evidence="3 6" id="KW-0547">Nucleotide-binding</keyword>
<dbReference type="InterPro" id="IPR017441">
    <property type="entry name" value="Protein_kinase_ATP_BS"/>
</dbReference>
<dbReference type="PANTHER" id="PTHR44329:SF214">
    <property type="entry name" value="PROTEIN KINASE DOMAIN-CONTAINING PROTEIN"/>
    <property type="match status" value="1"/>
</dbReference>
<name>A0A836C5W8_9CHLO</name>
<dbReference type="GO" id="GO:0005524">
    <property type="term" value="F:ATP binding"/>
    <property type="evidence" value="ECO:0007669"/>
    <property type="project" value="UniProtKB-UniRule"/>
</dbReference>
<dbReference type="PROSITE" id="PS00108">
    <property type="entry name" value="PROTEIN_KINASE_ST"/>
    <property type="match status" value="1"/>
</dbReference>
<feature type="compositionally biased region" description="Low complexity" evidence="7">
    <location>
        <begin position="466"/>
        <end position="478"/>
    </location>
</feature>
<protein>
    <recommendedName>
        <fullName evidence="8">Protein kinase domain-containing protein</fullName>
    </recommendedName>
</protein>
<evidence type="ECO:0000256" key="2">
    <source>
        <dbReference type="ARBA" id="ARBA00022679"/>
    </source>
</evidence>
<dbReference type="EMBL" id="JAEHOE010000003">
    <property type="protein sequence ID" value="KAG2500503.1"/>
    <property type="molecule type" value="Genomic_DNA"/>
</dbReference>
<evidence type="ECO:0000313" key="10">
    <source>
        <dbReference type="Proteomes" id="UP000612055"/>
    </source>
</evidence>
<dbReference type="InterPro" id="IPR001245">
    <property type="entry name" value="Ser-Thr/Tyr_kinase_cat_dom"/>
</dbReference>
<evidence type="ECO:0000259" key="8">
    <source>
        <dbReference type="PROSITE" id="PS50011"/>
    </source>
</evidence>
<evidence type="ECO:0000256" key="1">
    <source>
        <dbReference type="ARBA" id="ARBA00022527"/>
    </source>
</evidence>
<evidence type="ECO:0000256" key="5">
    <source>
        <dbReference type="ARBA" id="ARBA00022840"/>
    </source>
</evidence>
<feature type="compositionally biased region" description="Polar residues" evidence="7">
    <location>
        <begin position="512"/>
        <end position="526"/>
    </location>
</feature>
<feature type="compositionally biased region" description="Pro residues" evidence="7">
    <location>
        <begin position="1088"/>
        <end position="1098"/>
    </location>
</feature>
<feature type="region of interest" description="Disordered" evidence="7">
    <location>
        <begin position="698"/>
        <end position="739"/>
    </location>
</feature>
<sequence length="1133" mass="117565">MRLALANPNVTSVFVYQNTTLSYGDFNFANSVNLTAPRAVQLYGCVGTQVDVNQNWTRAGITVGWGASLSISGLTFTNTYLMNQLLWPRYFAPLLSLVDTTLGGVCSLSSVTLLTPDKSNLALYMAEYANSTSLSGDALPVYTAAPNGTAVSIARWVLSGASFWPPSPGISPAVAASSRWELTNVGVYTQPFTQCLSSTGIPGVSVRSGAELRQLLSDPLIPAIQVVNDITFVASEWPPETSGPADGQLFVNGTKEVYACHPNPTGRYTIDFGNLGQMVFVFGTLRWRGSLYMTNPRASPRRSWLYLLIGALSVETDGVIDFQGVEIHSTVPSPFSNADDPFWNVQCGSLCPSFIPNKNGYRNISYYDAFIYDYRFYKTDWVAVSQGRNITGTGFWGYTDVALTWRPTASPPPPPPVAAPGGGDSGPNVVAIAVPVAVGGTLLIAGLVGLVFWLKRRKGAEAAAAAAGASGSNKGAGATPSAPHDPRAPGGLDSSSPPGSSSNAPQPGANSVAGSQTVASVLSGSAPTEARIEDMKRALNAQGATGGMRSNEQISLTELLGEGTFGKVFKGTWRGTTVAVKTMVLPTNMSGKEKREKMAVMETAISSSLSHPNIVQTYTYAVIPVKGEQDAMNSKLGTGGSMTVESTSPLSLTSGDTGVHSWEVRLVLEFCDRGSLRDVLNDALRLAVAVAASASGAGATAAHTNGGAGGEGKDEDEEGGSGGSGSPLRSPGRPPELRLQLAGHGEEGTGAAGAGGSENSSQFGQVLPPQPCASCPLGYVEVLDVCLDVARAMLHMHSENIVHGDLKARNILLKSGGTGDGRNYTSKVADFGLSLRIDPTETHVSNVYQGTITHMAPEVLLHGKVSKSSDVYAFAILMWEAYTAGQAFKGTPRALLGHEVTKMNRRPQFPLDTPFEFQLLVCRCWESDPSIRPSFDQIISELTRMRAKVMAAGGASAGVVGRHGPVGGAMGGSAANPSAATSAAGHGAGLMPPVPRTPALQYPVGASVPSVTLGSESGLYAPRLPAPRPAVGLGPDTGSSGPGIPQDLFYVQNVDGSTMNTMSVTDSLAAPHGAGVGVGMGVGVGPGIPRPGPPPAMPPIFESSTPTQASPETSAPLPAPGQGQAPPPRVPAP</sequence>
<dbReference type="PANTHER" id="PTHR44329">
    <property type="entry name" value="SERINE/THREONINE-PROTEIN KINASE TNNI3K-RELATED"/>
    <property type="match status" value="1"/>
</dbReference>
<dbReference type="Pfam" id="PF07714">
    <property type="entry name" value="PK_Tyr_Ser-Thr"/>
    <property type="match status" value="2"/>
</dbReference>
<dbReference type="PROSITE" id="PS50011">
    <property type="entry name" value="PROTEIN_KINASE_DOM"/>
    <property type="match status" value="1"/>
</dbReference>
<dbReference type="AlphaFoldDB" id="A0A836C5W8"/>
<dbReference type="InterPro" id="IPR000719">
    <property type="entry name" value="Prot_kinase_dom"/>
</dbReference>
<comment type="caution">
    <text evidence="9">The sequence shown here is derived from an EMBL/GenBank/DDBJ whole genome shotgun (WGS) entry which is preliminary data.</text>
</comment>
<keyword evidence="10" id="KW-1185">Reference proteome</keyword>
<organism evidence="9 10">
    <name type="scientific">Edaphochlamys debaryana</name>
    <dbReference type="NCBI Taxonomy" id="47281"/>
    <lineage>
        <taxon>Eukaryota</taxon>
        <taxon>Viridiplantae</taxon>
        <taxon>Chlorophyta</taxon>
        <taxon>core chlorophytes</taxon>
        <taxon>Chlorophyceae</taxon>
        <taxon>CS clade</taxon>
        <taxon>Chlamydomonadales</taxon>
        <taxon>Chlamydomonadales incertae sedis</taxon>
        <taxon>Edaphochlamys</taxon>
    </lineage>
</organism>
<dbReference type="SMART" id="SM00220">
    <property type="entry name" value="S_TKc"/>
    <property type="match status" value="1"/>
</dbReference>
<dbReference type="OrthoDB" id="533232at2759"/>
<keyword evidence="5 6" id="KW-0067">ATP-binding</keyword>
<dbReference type="InterPro" id="IPR051681">
    <property type="entry name" value="Ser/Thr_Kinases-Pseudokinases"/>
</dbReference>
<dbReference type="SUPFAM" id="SSF56112">
    <property type="entry name" value="Protein kinase-like (PK-like)"/>
    <property type="match status" value="1"/>
</dbReference>
<keyword evidence="2" id="KW-0808">Transferase</keyword>
<dbReference type="GO" id="GO:0004674">
    <property type="term" value="F:protein serine/threonine kinase activity"/>
    <property type="evidence" value="ECO:0007669"/>
    <property type="project" value="UniProtKB-KW"/>
</dbReference>